<keyword evidence="2" id="KW-1185">Reference proteome</keyword>
<name>A0ABT8WZL1_9FLAO</name>
<gene>
    <name evidence="1" type="ORF">Q4Q39_06770</name>
</gene>
<protein>
    <submittedName>
        <fullName evidence="1">Uncharacterized protein</fullName>
    </submittedName>
</protein>
<dbReference type="RefSeq" id="WP_303281654.1">
    <property type="nucleotide sequence ID" value="NZ_BAABCZ010000005.1"/>
</dbReference>
<sequence length="120" mass="14024">MKKIFLLITFITSQIIAGQNFKNQEEVFQEFKNLYTTLLNFKDSTDFKKYGFAIDGSYNIWLKKVQRLKKNPNSKTLIKKGFVIGELETLGLEYAKSKGKETEITKFFNDIFSKAIFDKK</sequence>
<reference evidence="1" key="1">
    <citation type="submission" date="2023-07" db="EMBL/GenBank/DDBJ databases">
        <title>Two novel species in the genus Flavivirga.</title>
        <authorList>
            <person name="Kwon K."/>
        </authorList>
    </citation>
    <scope>NUCLEOTIDE SEQUENCE</scope>
    <source>
        <strain evidence="1">KACC 14157</strain>
    </source>
</reference>
<evidence type="ECO:0000313" key="2">
    <source>
        <dbReference type="Proteomes" id="UP001176891"/>
    </source>
</evidence>
<organism evidence="1 2">
    <name type="scientific">Flavivirga amylovorans</name>
    <dbReference type="NCBI Taxonomy" id="870486"/>
    <lineage>
        <taxon>Bacteria</taxon>
        <taxon>Pseudomonadati</taxon>
        <taxon>Bacteroidota</taxon>
        <taxon>Flavobacteriia</taxon>
        <taxon>Flavobacteriales</taxon>
        <taxon>Flavobacteriaceae</taxon>
        <taxon>Flavivirga</taxon>
    </lineage>
</organism>
<accession>A0ABT8WZL1</accession>
<evidence type="ECO:0000313" key="1">
    <source>
        <dbReference type="EMBL" id="MDO5987110.1"/>
    </source>
</evidence>
<proteinExistence type="predicted"/>
<comment type="caution">
    <text evidence="1">The sequence shown here is derived from an EMBL/GenBank/DDBJ whole genome shotgun (WGS) entry which is preliminary data.</text>
</comment>
<dbReference type="EMBL" id="JAUOEM010000002">
    <property type="protein sequence ID" value="MDO5987110.1"/>
    <property type="molecule type" value="Genomic_DNA"/>
</dbReference>
<dbReference type="Proteomes" id="UP001176891">
    <property type="component" value="Unassembled WGS sequence"/>
</dbReference>